<accession>A0AA51MS65</accession>
<organism evidence="3">
    <name type="scientific">Thiothrix subterranea</name>
    <dbReference type="NCBI Taxonomy" id="2735563"/>
    <lineage>
        <taxon>Bacteria</taxon>
        <taxon>Pseudomonadati</taxon>
        <taxon>Pseudomonadota</taxon>
        <taxon>Gammaproteobacteria</taxon>
        <taxon>Thiotrichales</taxon>
        <taxon>Thiotrichaceae</taxon>
        <taxon>Thiothrix</taxon>
    </lineage>
</organism>
<protein>
    <submittedName>
        <fullName evidence="3">Uncharacterized protein</fullName>
    </submittedName>
</protein>
<evidence type="ECO:0000313" key="4">
    <source>
        <dbReference type="Proteomes" id="UP001223336"/>
    </source>
</evidence>
<gene>
    <name evidence="2" type="ORF">RCC75_18510</name>
    <name evidence="3" type="ORF">RCG00_03690</name>
</gene>
<evidence type="ECO:0000313" key="2">
    <source>
        <dbReference type="EMBL" id="MDQ5770527.1"/>
    </source>
</evidence>
<keyword evidence="4" id="KW-1185">Reference proteome</keyword>
<proteinExistence type="predicted"/>
<evidence type="ECO:0000313" key="3">
    <source>
        <dbReference type="EMBL" id="WML87467.1"/>
    </source>
</evidence>
<name>A0AA51MS65_9GAMM</name>
<dbReference type="Proteomes" id="UP001229862">
    <property type="component" value="Chromosome"/>
</dbReference>
<dbReference type="EMBL" id="CP133217">
    <property type="protein sequence ID" value="WML87467.1"/>
    <property type="molecule type" value="Genomic_DNA"/>
</dbReference>
<dbReference type="Proteomes" id="UP001223336">
    <property type="component" value="Unassembled WGS sequence"/>
</dbReference>
<dbReference type="RefSeq" id="WP_308136220.1">
    <property type="nucleotide sequence ID" value="NZ_CP133197.1"/>
</dbReference>
<evidence type="ECO:0000256" key="1">
    <source>
        <dbReference type="SAM" id="MobiDB-lite"/>
    </source>
</evidence>
<dbReference type="AlphaFoldDB" id="A0AA51MS65"/>
<reference evidence="3 4" key="1">
    <citation type="submission" date="2023-08" db="EMBL/GenBank/DDBJ databases">
        <title>New molecular markers tilS and rpoB for phylogenetic and monitoring studies of the genus Thiothrix biodiversity.</title>
        <authorList>
            <person name="Ravin N.V."/>
            <person name="Smolyakov D."/>
            <person name="Markov N.D."/>
            <person name="Beletsky A.V."/>
            <person name="Mardanov A.V."/>
            <person name="Rudenko T.S."/>
            <person name="Grabovich M.Y."/>
        </authorList>
    </citation>
    <scope>NUCLEOTIDE SEQUENCE</scope>
    <source>
        <strain evidence="3">DNT52</strain>
        <strain evidence="2 4">H33</strain>
    </source>
</reference>
<feature type="region of interest" description="Disordered" evidence="1">
    <location>
        <begin position="219"/>
        <end position="240"/>
    </location>
</feature>
<sequence length="240" mass="26536">MSESQAIEIQELFDLVVTGHRSEKSVEALVRDVLDLLDDHSPYLEFKLSDALLFNNGMVSIRENITEADAQALSEQLKTLAIHCAIRPTLQLVPKDDEVSQPTAALYKCPACKHTQVQTKEINEKCEACGVIGDHFLRSQRMKEAVEMERQKYDNELAKSIKEAHQRAQQEESDALYREARRQLGTDEASNSDPKLKIAAVIAAIGIGIAALYMFNKPATETPETPDPSAIAATEAAADK</sequence>
<dbReference type="EMBL" id="JAVFKN010000032">
    <property type="protein sequence ID" value="MDQ5770527.1"/>
    <property type="molecule type" value="Genomic_DNA"/>
</dbReference>